<keyword evidence="2" id="KW-0969">Cilium</keyword>
<dbReference type="OrthoDB" id="75950at2759"/>
<organism evidence="5 6">
    <name type="scientific">Apolygus lucorum</name>
    <name type="common">Small green plant bug</name>
    <name type="synonym">Lygocoris lucorum</name>
    <dbReference type="NCBI Taxonomy" id="248454"/>
    <lineage>
        <taxon>Eukaryota</taxon>
        <taxon>Metazoa</taxon>
        <taxon>Ecdysozoa</taxon>
        <taxon>Arthropoda</taxon>
        <taxon>Hexapoda</taxon>
        <taxon>Insecta</taxon>
        <taxon>Pterygota</taxon>
        <taxon>Neoptera</taxon>
        <taxon>Paraneoptera</taxon>
        <taxon>Hemiptera</taxon>
        <taxon>Heteroptera</taxon>
        <taxon>Panheteroptera</taxon>
        <taxon>Cimicomorpha</taxon>
        <taxon>Miridae</taxon>
        <taxon>Mirini</taxon>
        <taxon>Apolygus</taxon>
    </lineage>
</organism>
<reference evidence="5" key="1">
    <citation type="journal article" date="2021" name="Mol. Ecol. Resour.">
        <title>Apolygus lucorum genome provides insights into omnivorousness and mesophyll feeding.</title>
        <authorList>
            <person name="Liu Y."/>
            <person name="Liu H."/>
            <person name="Wang H."/>
            <person name="Huang T."/>
            <person name="Liu B."/>
            <person name="Yang B."/>
            <person name="Yin L."/>
            <person name="Li B."/>
            <person name="Zhang Y."/>
            <person name="Zhang S."/>
            <person name="Jiang F."/>
            <person name="Zhang X."/>
            <person name="Ren Y."/>
            <person name="Wang B."/>
            <person name="Wang S."/>
            <person name="Lu Y."/>
            <person name="Wu K."/>
            <person name="Fan W."/>
            <person name="Wang G."/>
        </authorList>
    </citation>
    <scope>NUCLEOTIDE SEQUENCE</scope>
    <source>
        <strain evidence="5">12Hb</strain>
    </source>
</reference>
<accession>A0A8S9X0R6</accession>
<dbReference type="PANTHER" id="PTHR31183">
    <property type="entry name" value="TRICHOPLEIN KERATIN FILAMENT-BINDING PROTEIN FAMILY MEMBER"/>
    <property type="match status" value="1"/>
</dbReference>
<feature type="coiled-coil region" evidence="4">
    <location>
        <begin position="461"/>
        <end position="490"/>
    </location>
</feature>
<dbReference type="InterPro" id="IPR043596">
    <property type="entry name" value="CFAP53/TCHP"/>
</dbReference>
<protein>
    <recommendedName>
        <fullName evidence="7">Trichohyalin-plectin-homology domain-containing protein</fullName>
    </recommendedName>
</protein>
<evidence type="ECO:0000256" key="3">
    <source>
        <dbReference type="ARBA" id="ARBA00023273"/>
    </source>
</evidence>
<dbReference type="AlphaFoldDB" id="A0A8S9X0R6"/>
<name>A0A8S9X0R6_APOLU</name>
<evidence type="ECO:0000256" key="4">
    <source>
        <dbReference type="SAM" id="Coils"/>
    </source>
</evidence>
<gene>
    <name evidence="5" type="ORF">GE061_004354</name>
</gene>
<evidence type="ECO:0000313" key="5">
    <source>
        <dbReference type="EMBL" id="KAF6201958.1"/>
    </source>
</evidence>
<keyword evidence="6" id="KW-1185">Reference proteome</keyword>
<feature type="coiled-coil region" evidence="4">
    <location>
        <begin position="221"/>
        <end position="282"/>
    </location>
</feature>
<evidence type="ECO:0000256" key="1">
    <source>
        <dbReference type="ARBA" id="ARBA00004138"/>
    </source>
</evidence>
<comment type="subcellular location">
    <subcellularLocation>
        <location evidence="1">Cell projection</location>
        <location evidence="1">Cilium</location>
    </subcellularLocation>
</comment>
<dbReference type="EMBL" id="WIXP02000012">
    <property type="protein sequence ID" value="KAF6201958.1"/>
    <property type="molecule type" value="Genomic_DNA"/>
</dbReference>
<dbReference type="Proteomes" id="UP000466442">
    <property type="component" value="Linkage Group LG12"/>
</dbReference>
<dbReference type="PANTHER" id="PTHR31183:SF1">
    <property type="entry name" value="CILIA- AND FLAGELLA-ASSOCIATED PROTEIN 53"/>
    <property type="match status" value="1"/>
</dbReference>
<keyword evidence="3" id="KW-0966">Cell projection</keyword>
<keyword evidence="4" id="KW-0175">Coiled coil</keyword>
<evidence type="ECO:0000313" key="6">
    <source>
        <dbReference type="Proteomes" id="UP000466442"/>
    </source>
</evidence>
<dbReference type="GO" id="GO:0005929">
    <property type="term" value="C:cilium"/>
    <property type="evidence" value="ECO:0007669"/>
    <property type="project" value="UniProtKB-SubCell"/>
</dbReference>
<evidence type="ECO:0000256" key="2">
    <source>
        <dbReference type="ARBA" id="ARBA00023069"/>
    </source>
</evidence>
<evidence type="ECO:0008006" key="7">
    <source>
        <dbReference type="Google" id="ProtNLM"/>
    </source>
</evidence>
<sequence length="517" mass="61247">MKPIKNRQVWGPSGEVGIIVKTPGHGKIVQSKIEDVKQKNLEDSRNKAEREQIKHFEYLRDFWVSSDKHSLNSRIERFVDLGMKSYESDLEHKKNKLKVMMLHEQSDLTQEYVDKAQKSADMIFETKLNKAKEIESKAADAEKSFVQKAYARVFQDGCDELRTKISRENRMALKEIHEKQICDRKVAERLAREEDKFWATVDNELDDCNWMKCRDEASAKAQRMKDYAEGLDRQMEEIKQTRLNEKCVERIEESARQEYQKIKNEELQLREVEANWERESQAKQLIEQLEANRLWKEMNKKEQMHFDRIMIEDDRKRAEQEQSAVVDNRAQLRCELTIFRESLKQYNDSLAAHEKDMEVIIEEFKKEHELKQLAVKQKSARARRDLLNSCLDVRKQQVADQQALKQKTKDSDRNEAEYVRFRQAQSEALDITKNQREFKTSQEAFNVLRECEKYESVKRGRERLEMEKFNEERLRKNEEIEEKTEELLSRPVKTIGTGIHPFLGPLLEAENIPQGGL</sequence>
<comment type="caution">
    <text evidence="5">The sequence shown here is derived from an EMBL/GenBank/DDBJ whole genome shotgun (WGS) entry which is preliminary data.</text>
</comment>
<proteinExistence type="predicted"/>